<dbReference type="HAMAP" id="MF_00013">
    <property type="entry name" value="LipB"/>
    <property type="match status" value="1"/>
</dbReference>
<dbReference type="PROSITE" id="PS01313">
    <property type="entry name" value="LIPB"/>
    <property type="match status" value="1"/>
</dbReference>
<name>A0AA35W4N8_GEOBA</name>
<dbReference type="Gene3D" id="3.30.930.10">
    <property type="entry name" value="Bira Bifunctional Protein, Domain 2"/>
    <property type="match status" value="1"/>
</dbReference>
<dbReference type="CDD" id="cd16444">
    <property type="entry name" value="LipB"/>
    <property type="match status" value="1"/>
</dbReference>
<feature type="site" description="Lowers pKa of active site Cys" evidence="10">
    <location>
        <position position="114"/>
    </location>
</feature>
<dbReference type="GO" id="GO:0009249">
    <property type="term" value="P:protein lipoylation"/>
    <property type="evidence" value="ECO:0007669"/>
    <property type="project" value="InterPro"/>
</dbReference>
<dbReference type="PIRSF" id="PIRSF016262">
    <property type="entry name" value="LPLase"/>
    <property type="match status" value="1"/>
</dbReference>
<dbReference type="InterPro" id="IPR045864">
    <property type="entry name" value="aa-tRNA-synth_II/BPL/LPL"/>
</dbReference>
<organism evidence="12 13">
    <name type="scientific">Geodia barretti</name>
    <name type="common">Barrett's horny sponge</name>
    <dbReference type="NCBI Taxonomy" id="519541"/>
    <lineage>
        <taxon>Eukaryota</taxon>
        <taxon>Metazoa</taxon>
        <taxon>Porifera</taxon>
        <taxon>Demospongiae</taxon>
        <taxon>Heteroscleromorpha</taxon>
        <taxon>Tetractinellida</taxon>
        <taxon>Astrophorina</taxon>
        <taxon>Geodiidae</taxon>
        <taxon>Geodia</taxon>
    </lineage>
</organism>
<evidence type="ECO:0000256" key="4">
    <source>
        <dbReference type="ARBA" id="ARBA00022679"/>
    </source>
</evidence>
<keyword evidence="5" id="KW-0012">Acyltransferase</keyword>
<dbReference type="InterPro" id="IPR004143">
    <property type="entry name" value="BPL_LPL_catalytic"/>
</dbReference>
<keyword evidence="13" id="KW-1185">Reference proteome</keyword>
<protein>
    <recommendedName>
        <fullName evidence="3">lipoyl(octanoyl) transferase</fullName>
        <ecNumber evidence="3">2.3.1.181</ecNumber>
    </recommendedName>
    <alternativeName>
        <fullName evidence="6">Lipoate-protein ligase B</fullName>
    </alternativeName>
    <alternativeName>
        <fullName evidence="7">Lipoyl/octanoyl transferase</fullName>
    </alternativeName>
</protein>
<evidence type="ECO:0000256" key="1">
    <source>
        <dbReference type="ARBA" id="ARBA00004821"/>
    </source>
</evidence>
<dbReference type="PANTHER" id="PTHR10993">
    <property type="entry name" value="OCTANOYLTRANSFERASE"/>
    <property type="match status" value="1"/>
</dbReference>
<evidence type="ECO:0000256" key="2">
    <source>
        <dbReference type="ARBA" id="ARBA00007907"/>
    </source>
</evidence>
<dbReference type="InterPro" id="IPR000544">
    <property type="entry name" value="Octanoyltransferase"/>
</dbReference>
<feature type="binding site" evidence="9">
    <location>
        <begin position="51"/>
        <end position="58"/>
    </location>
    <ligand>
        <name>substrate</name>
    </ligand>
</feature>
<comment type="similarity">
    <text evidence="2">Belongs to the LipB family.</text>
</comment>
<reference evidence="12" key="1">
    <citation type="submission" date="2023-03" db="EMBL/GenBank/DDBJ databases">
        <authorList>
            <person name="Steffen K."/>
            <person name="Cardenas P."/>
        </authorList>
    </citation>
    <scope>NUCLEOTIDE SEQUENCE</scope>
</reference>
<evidence type="ECO:0000256" key="8">
    <source>
        <dbReference type="PIRSR" id="PIRSR016262-1"/>
    </source>
</evidence>
<accession>A0AA35W4N8</accession>
<dbReference type="SUPFAM" id="SSF55681">
    <property type="entry name" value="Class II aaRS and biotin synthetases"/>
    <property type="match status" value="1"/>
</dbReference>
<evidence type="ECO:0000256" key="3">
    <source>
        <dbReference type="ARBA" id="ARBA00012334"/>
    </source>
</evidence>
<evidence type="ECO:0000256" key="6">
    <source>
        <dbReference type="ARBA" id="ARBA00030797"/>
    </source>
</evidence>
<comment type="caution">
    <text evidence="12">The sequence shown here is derived from an EMBL/GenBank/DDBJ whole genome shotgun (WGS) entry which is preliminary data.</text>
</comment>
<dbReference type="EMBL" id="CASHTH010000476">
    <property type="protein sequence ID" value="CAI8002355.1"/>
    <property type="molecule type" value="Genomic_DNA"/>
</dbReference>
<evidence type="ECO:0000256" key="7">
    <source>
        <dbReference type="ARBA" id="ARBA00033331"/>
    </source>
</evidence>
<feature type="active site" description="Acyl-thioester intermediate" evidence="8">
    <location>
        <position position="148"/>
    </location>
</feature>
<evidence type="ECO:0000256" key="10">
    <source>
        <dbReference type="PIRSR" id="PIRSR016262-3"/>
    </source>
</evidence>
<dbReference type="Proteomes" id="UP001174909">
    <property type="component" value="Unassembled WGS sequence"/>
</dbReference>
<dbReference type="NCBIfam" id="TIGR00214">
    <property type="entry name" value="lipB"/>
    <property type="match status" value="1"/>
</dbReference>
<evidence type="ECO:0000313" key="12">
    <source>
        <dbReference type="EMBL" id="CAI8002355.1"/>
    </source>
</evidence>
<dbReference type="AlphaFoldDB" id="A0AA35W4N8"/>
<dbReference type="GO" id="GO:0033819">
    <property type="term" value="F:lipoyl(octanoyl) transferase activity"/>
    <property type="evidence" value="ECO:0007669"/>
    <property type="project" value="UniProtKB-EC"/>
</dbReference>
<evidence type="ECO:0000259" key="11">
    <source>
        <dbReference type="PROSITE" id="PS51733"/>
    </source>
</evidence>
<keyword evidence="4" id="KW-0808">Transferase</keyword>
<gene>
    <name evidence="12" type="ORF">GBAR_LOCUS3374</name>
</gene>
<dbReference type="Pfam" id="PF21948">
    <property type="entry name" value="LplA-B_cat"/>
    <property type="match status" value="1"/>
</dbReference>
<dbReference type="EC" id="2.3.1.181" evidence="3"/>
<dbReference type="PANTHER" id="PTHR10993:SF7">
    <property type="entry name" value="LIPOYLTRANSFERASE 2, MITOCHONDRIAL-RELATED"/>
    <property type="match status" value="1"/>
</dbReference>
<evidence type="ECO:0000256" key="9">
    <source>
        <dbReference type="PIRSR" id="PIRSR016262-2"/>
    </source>
</evidence>
<dbReference type="PROSITE" id="PS51733">
    <property type="entry name" value="BPL_LPL_CATALYTIC"/>
    <property type="match status" value="1"/>
</dbReference>
<feature type="binding site" evidence="9">
    <location>
        <begin position="117"/>
        <end position="119"/>
    </location>
    <ligand>
        <name>substrate</name>
    </ligand>
</feature>
<evidence type="ECO:0000256" key="5">
    <source>
        <dbReference type="ARBA" id="ARBA00023315"/>
    </source>
</evidence>
<dbReference type="InterPro" id="IPR020605">
    <property type="entry name" value="Octanoyltransferase_CS"/>
</dbReference>
<feature type="domain" description="BPL/LPL catalytic" evidence="11">
    <location>
        <begin position="6"/>
        <end position="188"/>
    </location>
</feature>
<dbReference type="NCBIfam" id="NF010925">
    <property type="entry name" value="PRK14345.1"/>
    <property type="match status" value="1"/>
</dbReference>
<sequence>RAIHDGLQPNTLLLLEHPHVYTRGRLSKPEHIPLSPEDLVAQGIDVVETDRGGQVTYHGPGQLVAYPIVNLRDWGGPLKYVRNLEQVIICALADFGINAGVEQGLTGVWVGNAKIAAIGVKISRGVAHHGFAINVDPDLSKFAQIVPCGITDRRVTSMAQLLGASTPEMPAVQHSVARRYGRGMGYRMGRIRNSLVGQLASPGGSEMRTTVE</sequence>
<comment type="pathway">
    <text evidence="1">Protein modification; protein lipoylation via endogenous pathway; protein N(6)-(lipoyl)lysine from octanoyl-[acyl-carrier-protein]: step 1/2.</text>
</comment>
<feature type="non-terminal residue" evidence="12">
    <location>
        <position position="1"/>
    </location>
</feature>
<evidence type="ECO:0000313" key="13">
    <source>
        <dbReference type="Proteomes" id="UP001174909"/>
    </source>
</evidence>
<feature type="binding site" evidence="9">
    <location>
        <begin position="130"/>
        <end position="132"/>
    </location>
    <ligand>
        <name>substrate</name>
    </ligand>
</feature>
<proteinExistence type="inferred from homology"/>